<name>A0A0K2U9Y2_LEPSM</name>
<dbReference type="AlphaFoldDB" id="A0A0K2U9Y2"/>
<evidence type="ECO:0000313" key="1">
    <source>
        <dbReference type="EMBL" id="CDW35044.1"/>
    </source>
</evidence>
<dbReference type="Gene3D" id="3.30.420.10">
    <property type="entry name" value="Ribonuclease H-like superfamily/Ribonuclease H"/>
    <property type="match status" value="1"/>
</dbReference>
<dbReference type="EMBL" id="HACA01017683">
    <property type="protein sequence ID" value="CDW35044.1"/>
    <property type="molecule type" value="Transcribed_RNA"/>
</dbReference>
<organism evidence="1">
    <name type="scientific">Lepeophtheirus salmonis</name>
    <name type="common">Salmon louse</name>
    <name type="synonym">Caligus salmonis</name>
    <dbReference type="NCBI Taxonomy" id="72036"/>
    <lineage>
        <taxon>Eukaryota</taxon>
        <taxon>Metazoa</taxon>
        <taxon>Ecdysozoa</taxon>
        <taxon>Arthropoda</taxon>
        <taxon>Crustacea</taxon>
        <taxon>Multicrustacea</taxon>
        <taxon>Hexanauplia</taxon>
        <taxon>Copepoda</taxon>
        <taxon>Siphonostomatoida</taxon>
        <taxon>Caligidae</taxon>
        <taxon>Lepeophtheirus</taxon>
    </lineage>
</organism>
<dbReference type="GO" id="GO:0003676">
    <property type="term" value="F:nucleic acid binding"/>
    <property type="evidence" value="ECO:0007669"/>
    <property type="project" value="InterPro"/>
</dbReference>
<dbReference type="InterPro" id="IPR036397">
    <property type="entry name" value="RNaseH_sf"/>
</dbReference>
<evidence type="ECO:0008006" key="2">
    <source>
        <dbReference type="Google" id="ProtNLM"/>
    </source>
</evidence>
<protein>
    <recommendedName>
        <fullName evidence="2">Tc1-like transposase DDE domain-containing protein</fullName>
    </recommendedName>
</protein>
<proteinExistence type="predicted"/>
<accession>A0A0K2U9Y2</accession>
<reference evidence="1" key="1">
    <citation type="submission" date="2014-05" db="EMBL/GenBank/DDBJ databases">
        <authorList>
            <person name="Chronopoulou M."/>
        </authorList>
    </citation>
    <scope>NUCLEOTIDE SEQUENCE</scope>
    <source>
        <tissue evidence="1">Whole organism</tissue>
    </source>
</reference>
<sequence>MAQLQNKKSSRNHGLGLCGVCAPIFVERKEWFNAKDDFKLLAKKVLPWAREKFGNNFVFTQDGALCHRAPKTQTFLRDNFRDFDMWPPSYPDITSLNYSI</sequence>